<feature type="region of interest" description="Disordered" evidence="1">
    <location>
        <begin position="771"/>
        <end position="820"/>
    </location>
</feature>
<sequence>MASIYSSQNLEEQETFGWLLSWPVVAWLRDRCCDICGGSCYGAEVTTQPGKQSSRRGFSRAMLALLGDQPEDQDKNPFAEGKGELVNDFIAAEWPFISKWFEGLMREACEPILKKLMPPGVTICFGERCGLGTEPLQLKNVTTSYIKEGDDSCDGHESSKGLRIVGQLDYSGKPEVDVDLTGAYLQVDGLQLRGILVIELVRLRAKPPWFSGVRVYFPNPPDLDLTYRSRVLGVLNADFSFVRRKLVGALSTVLARAVVLPNVLGAPMGEGISAMDLSHPPPKGVLRLAVVEANSLLAAGVPAWRAFFRRREAGQRVDADPYVEVSVGAKSHRTPSVKGQLDPNWGEECVFDFVVFDPSRQLVRAVVHDEDYNYLSWKPSDLLGRAEARVDALAMAQRAPDLWLPLTGDVGPLSRGRLRLKAQWRPLAELGRLGCSCGPQALQVASLLAADHKWDLGMPSGTSWLLKVDTYYASGLPPEGAGQEHWLSLGLEGGSLPGKAAPRCQESPSALAESAAQLGVRLLQRKGSPAEVLAAFQSDDARARAFWRARVLASSAAAEEEQEAAVEGLPSRTYPVDAVWDHTIFFLIDALTSASLSVKVLRPQKGSKRTPENSQALEVASLRFELVDLLERPKLVLQEHLQLDSGGASSSSSPAGRRPGQGQMKLRLQVWPLGPPKAKEAGLAEKVGQVAERLMALRQSIDTTKADAFGRRMSKFFAIPEKPSGEEGYVTPPTPTTEAPAEAAVAPPLADCVAAPPGGWPRLSTFAARFARRGPPATDDSASSKQRLVSCAPFAPKPPDGEPGKSKDFHRRRFVIDSRK</sequence>
<feature type="domain" description="C2" evidence="2">
    <location>
        <begin position="267"/>
        <end position="404"/>
    </location>
</feature>
<evidence type="ECO:0000259" key="2">
    <source>
        <dbReference type="PROSITE" id="PS50004"/>
    </source>
</evidence>
<dbReference type="InterPro" id="IPR035892">
    <property type="entry name" value="C2_domain_sf"/>
</dbReference>
<dbReference type="SMART" id="SM00239">
    <property type="entry name" value="C2"/>
    <property type="match status" value="1"/>
</dbReference>
<dbReference type="Pfam" id="PF00168">
    <property type="entry name" value="C2"/>
    <property type="match status" value="1"/>
</dbReference>
<proteinExistence type="predicted"/>
<accession>A0A813IWN8</accession>
<name>A0A813IWN8_POLGL</name>
<protein>
    <recommendedName>
        <fullName evidence="2">C2 domain-containing protein</fullName>
    </recommendedName>
</protein>
<evidence type="ECO:0000256" key="1">
    <source>
        <dbReference type="SAM" id="MobiDB-lite"/>
    </source>
</evidence>
<organism evidence="3 4">
    <name type="scientific">Polarella glacialis</name>
    <name type="common">Dinoflagellate</name>
    <dbReference type="NCBI Taxonomy" id="89957"/>
    <lineage>
        <taxon>Eukaryota</taxon>
        <taxon>Sar</taxon>
        <taxon>Alveolata</taxon>
        <taxon>Dinophyceae</taxon>
        <taxon>Suessiales</taxon>
        <taxon>Suessiaceae</taxon>
        <taxon>Polarella</taxon>
    </lineage>
</organism>
<evidence type="ECO:0000313" key="4">
    <source>
        <dbReference type="Proteomes" id="UP000626109"/>
    </source>
</evidence>
<dbReference type="PROSITE" id="PS50004">
    <property type="entry name" value="C2"/>
    <property type="match status" value="1"/>
</dbReference>
<dbReference type="SUPFAM" id="SSF49562">
    <property type="entry name" value="C2 domain (Calcium/lipid-binding domain, CaLB)"/>
    <property type="match status" value="1"/>
</dbReference>
<dbReference type="Proteomes" id="UP000626109">
    <property type="component" value="Unassembled WGS sequence"/>
</dbReference>
<dbReference type="Gene3D" id="2.60.40.150">
    <property type="entry name" value="C2 domain"/>
    <property type="match status" value="1"/>
</dbReference>
<comment type="caution">
    <text evidence="3">The sequence shown here is derived from an EMBL/GenBank/DDBJ whole genome shotgun (WGS) entry which is preliminary data.</text>
</comment>
<dbReference type="InterPro" id="IPR000008">
    <property type="entry name" value="C2_dom"/>
</dbReference>
<dbReference type="EMBL" id="CAJNNW010016626">
    <property type="protein sequence ID" value="CAE8659504.1"/>
    <property type="molecule type" value="Genomic_DNA"/>
</dbReference>
<dbReference type="AlphaFoldDB" id="A0A813IWN8"/>
<dbReference type="PANTHER" id="PTHR45761:SF1">
    <property type="entry name" value="EXTENDED SYNAPTOTAGMIN-LIKE PROTEIN 2, ISOFORM C"/>
    <property type="match status" value="1"/>
</dbReference>
<reference evidence="3" key="1">
    <citation type="submission" date="2021-02" db="EMBL/GenBank/DDBJ databases">
        <authorList>
            <person name="Dougan E. K."/>
            <person name="Rhodes N."/>
            <person name="Thang M."/>
            <person name="Chan C."/>
        </authorList>
    </citation>
    <scope>NUCLEOTIDE SEQUENCE</scope>
</reference>
<evidence type="ECO:0000313" key="3">
    <source>
        <dbReference type="EMBL" id="CAE8659504.1"/>
    </source>
</evidence>
<gene>
    <name evidence="3" type="ORF">PGLA2088_LOCUS13789</name>
</gene>
<dbReference type="InterPro" id="IPR051634">
    <property type="entry name" value="Extended_Synaptotagmin"/>
</dbReference>
<dbReference type="PANTHER" id="PTHR45761">
    <property type="entry name" value="EXTENDED SYNAPTOTAGMIN-LIKE PROTEIN 2, ISOFORM C"/>
    <property type="match status" value="1"/>
</dbReference>